<comment type="caution">
    <text evidence="2">The sequence shown here is derived from an EMBL/GenBank/DDBJ whole genome shotgun (WGS) entry which is preliminary data.</text>
</comment>
<dbReference type="AlphaFoldDB" id="A0A5C6CR06"/>
<proteinExistence type="predicted"/>
<name>A0A5C6CR06_9BACT</name>
<dbReference type="EMBL" id="SJPT01000001">
    <property type="protein sequence ID" value="TWU26882.1"/>
    <property type="molecule type" value="Genomic_DNA"/>
</dbReference>
<evidence type="ECO:0000256" key="1">
    <source>
        <dbReference type="SAM" id="MobiDB-lite"/>
    </source>
</evidence>
<evidence type="ECO:0000313" key="2">
    <source>
        <dbReference type="EMBL" id="TWU26882.1"/>
    </source>
</evidence>
<feature type="region of interest" description="Disordered" evidence="1">
    <location>
        <begin position="41"/>
        <end position="74"/>
    </location>
</feature>
<accession>A0A5C6CR06</accession>
<evidence type="ECO:0000313" key="3">
    <source>
        <dbReference type="Proteomes" id="UP000316304"/>
    </source>
</evidence>
<sequence length="108" mass="11632">MLSFIAEEMWLRPYNDCSVGHHATTCSNAWGGFGSGALGPRGGTNPFQFPVPKRGKQSPDRFATTSGSLGERTNARNHTDCYQLAVQASALTAWPSTNRALTGDERSV</sequence>
<keyword evidence="3" id="KW-1185">Reference proteome</keyword>
<protein>
    <submittedName>
        <fullName evidence="2">Uncharacterized protein</fullName>
    </submittedName>
</protein>
<reference evidence="2 3" key="1">
    <citation type="submission" date="2019-02" db="EMBL/GenBank/DDBJ databases">
        <title>Deep-cultivation of Planctomycetes and their phenomic and genomic characterization uncovers novel biology.</title>
        <authorList>
            <person name="Wiegand S."/>
            <person name="Jogler M."/>
            <person name="Boedeker C."/>
            <person name="Pinto D."/>
            <person name="Vollmers J."/>
            <person name="Rivas-Marin E."/>
            <person name="Kohn T."/>
            <person name="Peeters S.H."/>
            <person name="Heuer A."/>
            <person name="Rast P."/>
            <person name="Oberbeckmann S."/>
            <person name="Bunk B."/>
            <person name="Jeske O."/>
            <person name="Meyerdierks A."/>
            <person name="Storesund J.E."/>
            <person name="Kallscheuer N."/>
            <person name="Luecker S."/>
            <person name="Lage O.M."/>
            <person name="Pohl T."/>
            <person name="Merkel B.J."/>
            <person name="Hornburger P."/>
            <person name="Mueller R.-W."/>
            <person name="Bruemmer F."/>
            <person name="Labrenz M."/>
            <person name="Spormann A.M."/>
            <person name="Op Den Camp H."/>
            <person name="Overmann J."/>
            <person name="Amann R."/>
            <person name="Jetten M.S.M."/>
            <person name="Mascher T."/>
            <person name="Medema M.H."/>
            <person name="Devos D.P."/>
            <person name="Kaster A.-K."/>
            <person name="Ovreas L."/>
            <person name="Rohde M."/>
            <person name="Galperin M.Y."/>
            <person name="Jogler C."/>
        </authorList>
    </citation>
    <scope>NUCLEOTIDE SEQUENCE [LARGE SCALE GENOMIC DNA]</scope>
    <source>
        <strain evidence="2 3">Pla52o</strain>
    </source>
</reference>
<organism evidence="2 3">
    <name type="scientific">Novipirellula galeiformis</name>
    <dbReference type="NCBI Taxonomy" id="2528004"/>
    <lineage>
        <taxon>Bacteria</taxon>
        <taxon>Pseudomonadati</taxon>
        <taxon>Planctomycetota</taxon>
        <taxon>Planctomycetia</taxon>
        <taxon>Pirellulales</taxon>
        <taxon>Pirellulaceae</taxon>
        <taxon>Novipirellula</taxon>
    </lineage>
</organism>
<dbReference type="Proteomes" id="UP000316304">
    <property type="component" value="Unassembled WGS sequence"/>
</dbReference>
<gene>
    <name evidence="2" type="ORF">Pla52o_07370</name>
</gene>